<proteinExistence type="inferred from homology"/>
<dbReference type="PANTHER" id="PTHR32341:SF17">
    <property type="entry name" value="IRG-TYPE G DOMAIN-CONTAINING PROTEIN"/>
    <property type="match status" value="1"/>
</dbReference>
<dbReference type="Gene3D" id="3.40.50.300">
    <property type="entry name" value="P-loop containing nucleotide triphosphate hydrolases"/>
    <property type="match status" value="1"/>
</dbReference>
<keyword evidence="2" id="KW-0547">Nucleotide-binding</keyword>
<evidence type="ECO:0000313" key="9">
    <source>
        <dbReference type="Proteomes" id="UP000603453"/>
    </source>
</evidence>
<feature type="domain" description="IRG-type G" evidence="7">
    <location>
        <begin position="125"/>
        <end position="308"/>
    </location>
</feature>
<keyword evidence="4" id="KW-0342">GTP-binding</keyword>
<dbReference type="SUPFAM" id="SSF52540">
    <property type="entry name" value="P-loop containing nucleoside triphosphate hydrolases"/>
    <property type="match status" value="1"/>
</dbReference>
<evidence type="ECO:0000256" key="2">
    <source>
        <dbReference type="ARBA" id="ARBA00022741"/>
    </source>
</evidence>
<keyword evidence="9" id="KW-1185">Reference proteome</keyword>
<dbReference type="InterPro" id="IPR051515">
    <property type="entry name" value="IRG"/>
</dbReference>
<keyword evidence="6" id="KW-0472">Membrane</keyword>
<comment type="caution">
    <text evidence="8">The sequence shown here is derived from an EMBL/GenBank/DDBJ whole genome shotgun (WGS) entry which is preliminary data.</text>
</comment>
<protein>
    <recommendedName>
        <fullName evidence="7">IRG-type G domain-containing protein</fullName>
    </recommendedName>
</protein>
<keyword evidence="6" id="KW-1133">Transmembrane helix</keyword>
<feature type="compositionally biased region" description="Polar residues" evidence="5">
    <location>
        <begin position="357"/>
        <end position="372"/>
    </location>
</feature>
<feature type="transmembrane region" description="Helical" evidence="6">
    <location>
        <begin position="35"/>
        <end position="58"/>
    </location>
</feature>
<feature type="region of interest" description="Disordered" evidence="5">
    <location>
        <begin position="341"/>
        <end position="372"/>
    </location>
</feature>
<organism evidence="8 9">
    <name type="scientific">Mucor saturninus</name>
    <dbReference type="NCBI Taxonomy" id="64648"/>
    <lineage>
        <taxon>Eukaryota</taxon>
        <taxon>Fungi</taxon>
        <taxon>Fungi incertae sedis</taxon>
        <taxon>Mucoromycota</taxon>
        <taxon>Mucoromycotina</taxon>
        <taxon>Mucoromycetes</taxon>
        <taxon>Mucorales</taxon>
        <taxon>Mucorineae</taxon>
        <taxon>Mucoraceae</taxon>
        <taxon>Mucor</taxon>
    </lineage>
</organism>
<dbReference type="AlphaFoldDB" id="A0A8H7RAT5"/>
<evidence type="ECO:0000313" key="8">
    <source>
        <dbReference type="EMBL" id="KAG2207544.1"/>
    </source>
</evidence>
<keyword evidence="3" id="KW-0378">Hydrolase</keyword>
<accession>A0A8H7RAT5</accession>
<evidence type="ECO:0000259" key="7">
    <source>
        <dbReference type="PROSITE" id="PS51716"/>
    </source>
</evidence>
<evidence type="ECO:0000256" key="5">
    <source>
        <dbReference type="SAM" id="MobiDB-lite"/>
    </source>
</evidence>
<sequence length="372" mass="41555">MGQATSSPNSLSFFQKITSSEKSEYKDISNKFSKATLSTLTVPVIVIAYPALNAYAFHDMGITGHRVVDVAIGGLLGVIAWPLSPFLAIWGAVQINFKDKPPVPLPIAPELLLKAQQDIKLNTASFYNVAVVGVSGNGKSSIVNAILGYKDNEARSAKVGEIETTARPSSYQHPDLATMVIWDMPGVGTQRHPMDTYFDKHYLYAFDLLVIVLGNRLMQYDIDIALKAKEHKIPVLYVRSKSDQGIKSKMKRNEGNENYTEMMAAGELVNEVKDSVFSQLRQHQLNTRKLFIVSAIKLKLFVATINKKERRKAITLIDEERFMTALIEGVVNKRQHLQKMAKAEERKRRKQEKHNSKQTVSNTSNISADSMA</sequence>
<evidence type="ECO:0000256" key="3">
    <source>
        <dbReference type="ARBA" id="ARBA00022801"/>
    </source>
</evidence>
<name>A0A8H7RAT5_9FUNG</name>
<evidence type="ECO:0000256" key="1">
    <source>
        <dbReference type="ARBA" id="ARBA00005429"/>
    </source>
</evidence>
<dbReference type="PANTHER" id="PTHR32341">
    <property type="entry name" value="INTERFERON-INDUCIBLE GTPASE"/>
    <property type="match status" value="1"/>
</dbReference>
<comment type="similarity">
    <text evidence="1">Belongs to the TRAFAC class dynamin-like GTPase superfamily. IRG family.</text>
</comment>
<dbReference type="GO" id="GO:0005525">
    <property type="term" value="F:GTP binding"/>
    <property type="evidence" value="ECO:0007669"/>
    <property type="project" value="UniProtKB-KW"/>
</dbReference>
<dbReference type="GO" id="GO:0016020">
    <property type="term" value="C:membrane"/>
    <property type="evidence" value="ECO:0007669"/>
    <property type="project" value="InterPro"/>
</dbReference>
<dbReference type="InterPro" id="IPR030385">
    <property type="entry name" value="G_IRG_dom"/>
</dbReference>
<evidence type="ECO:0000256" key="4">
    <source>
        <dbReference type="ARBA" id="ARBA00023134"/>
    </source>
</evidence>
<feature type="transmembrane region" description="Helical" evidence="6">
    <location>
        <begin position="70"/>
        <end position="93"/>
    </location>
</feature>
<keyword evidence="6" id="KW-0812">Transmembrane</keyword>
<dbReference type="InterPro" id="IPR007743">
    <property type="entry name" value="Immunity-related_GTPase-like"/>
</dbReference>
<dbReference type="InterPro" id="IPR027417">
    <property type="entry name" value="P-loop_NTPase"/>
</dbReference>
<reference evidence="8" key="1">
    <citation type="submission" date="2020-12" db="EMBL/GenBank/DDBJ databases">
        <title>Metabolic potential, ecology and presence of endohyphal bacteria is reflected in genomic diversity of Mucoromycotina.</title>
        <authorList>
            <person name="Muszewska A."/>
            <person name="Okrasinska A."/>
            <person name="Steczkiewicz K."/>
            <person name="Drgas O."/>
            <person name="Orlowska M."/>
            <person name="Perlinska-Lenart U."/>
            <person name="Aleksandrzak-Piekarczyk T."/>
            <person name="Szatraj K."/>
            <person name="Zielenkiewicz U."/>
            <person name="Pilsyk S."/>
            <person name="Malc E."/>
            <person name="Mieczkowski P."/>
            <person name="Kruszewska J.S."/>
            <person name="Biernat P."/>
            <person name="Pawlowska J."/>
        </authorList>
    </citation>
    <scope>NUCLEOTIDE SEQUENCE</scope>
    <source>
        <strain evidence="8">WA0000017839</strain>
    </source>
</reference>
<dbReference type="PROSITE" id="PS51716">
    <property type="entry name" value="G_IRG"/>
    <property type="match status" value="1"/>
</dbReference>
<evidence type="ECO:0000256" key="6">
    <source>
        <dbReference type="SAM" id="Phobius"/>
    </source>
</evidence>
<gene>
    <name evidence="8" type="ORF">INT47_004294</name>
</gene>
<dbReference type="EMBL" id="JAEPRD010000024">
    <property type="protein sequence ID" value="KAG2207544.1"/>
    <property type="molecule type" value="Genomic_DNA"/>
</dbReference>
<dbReference type="Proteomes" id="UP000603453">
    <property type="component" value="Unassembled WGS sequence"/>
</dbReference>
<dbReference type="OrthoDB" id="422720at2759"/>
<dbReference type="GO" id="GO:0003924">
    <property type="term" value="F:GTPase activity"/>
    <property type="evidence" value="ECO:0007669"/>
    <property type="project" value="TreeGrafter"/>
</dbReference>
<dbReference type="Pfam" id="PF05049">
    <property type="entry name" value="IIGP"/>
    <property type="match status" value="1"/>
</dbReference>